<gene>
    <name evidence="14" type="ORF">HNR22_001536</name>
</gene>
<feature type="binding site" evidence="13">
    <location>
        <position position="116"/>
    </location>
    <ligand>
        <name>Mg(2+)</name>
        <dbReference type="ChEBI" id="CHEBI:18420"/>
    </ligand>
</feature>
<dbReference type="GO" id="GO:0047443">
    <property type="term" value="F:4-hydroxy-4-methyl-2-oxoglutarate aldolase activity"/>
    <property type="evidence" value="ECO:0007669"/>
    <property type="project" value="UniProtKB-EC"/>
</dbReference>
<comment type="catalytic activity">
    <reaction evidence="12">
        <text>oxaloacetate + H(+) = pyruvate + CO2</text>
        <dbReference type="Rhea" id="RHEA:15641"/>
        <dbReference type="ChEBI" id="CHEBI:15361"/>
        <dbReference type="ChEBI" id="CHEBI:15378"/>
        <dbReference type="ChEBI" id="CHEBI:16452"/>
        <dbReference type="ChEBI" id="CHEBI:16526"/>
        <dbReference type="EC" id="4.1.1.112"/>
    </reaction>
</comment>
<comment type="similarity">
    <text evidence="3">Belongs to the class II aldolase/RraA-like family.</text>
</comment>
<comment type="function">
    <text evidence="8">Catalyzes the aldol cleavage of 4-hydroxy-4-methyl-2-oxoglutarate (HMG) into 2 molecules of pyruvate. Also contains a secondary oxaloacetate (OAA) decarboxylase activity due to the common pyruvate enolate transition state formed following C-C bond cleavage in the retro-aldol and decarboxylation reactions.</text>
</comment>
<comment type="cofactor">
    <cofactor evidence="13">
        <name>Mg(2+)</name>
        <dbReference type="ChEBI" id="CHEBI:18420"/>
    </cofactor>
</comment>
<evidence type="ECO:0000313" key="15">
    <source>
        <dbReference type="Proteomes" id="UP000523545"/>
    </source>
</evidence>
<evidence type="ECO:0000256" key="2">
    <source>
        <dbReference type="ARBA" id="ARBA00001968"/>
    </source>
</evidence>
<organism evidence="14 15">
    <name type="scientific">Micromonospora jinlongensis</name>
    <dbReference type="NCBI Taxonomy" id="1287877"/>
    <lineage>
        <taxon>Bacteria</taxon>
        <taxon>Bacillati</taxon>
        <taxon>Actinomycetota</taxon>
        <taxon>Actinomycetes</taxon>
        <taxon>Micromonosporales</taxon>
        <taxon>Micromonosporaceae</taxon>
        <taxon>Micromonospora</taxon>
    </lineage>
</organism>
<sequence>MSAARDAADVAPAVIETLAAAGVATVYEAAGRRGLIDVDLVQVVPGSRVAGAARTVVCGQGDNRTVHEAMTLVRPGEVLVLTMPEPAPVALIGELLATQAKVAGAAGVLVDAAVRDVDELRALGLPVWARWCRVRGATKSDRGLLDVPVPVGGATVEPGDIVVLDADGAVVVRRTSADAVAAATRGRMAKETGLRARLEAGEFSYDLHGMRTEDEPGGR</sequence>
<dbReference type="InterPro" id="IPR036704">
    <property type="entry name" value="RraA/RraA-like_sf"/>
</dbReference>
<dbReference type="Proteomes" id="UP000523545">
    <property type="component" value="Unassembled WGS sequence"/>
</dbReference>
<dbReference type="RefSeq" id="WP_179779738.1">
    <property type="nucleotide sequence ID" value="NZ_JACCHK010000001.1"/>
</dbReference>
<evidence type="ECO:0000256" key="5">
    <source>
        <dbReference type="ARBA" id="ARBA00012213"/>
    </source>
</evidence>
<evidence type="ECO:0000256" key="11">
    <source>
        <dbReference type="ARBA" id="ARBA00032305"/>
    </source>
</evidence>
<evidence type="ECO:0000256" key="8">
    <source>
        <dbReference type="ARBA" id="ARBA00025046"/>
    </source>
</evidence>
<evidence type="ECO:0000313" key="14">
    <source>
        <dbReference type="EMBL" id="NYH41809.1"/>
    </source>
</evidence>
<comment type="subunit">
    <text evidence="4">Homotrimer.</text>
</comment>
<dbReference type="CDD" id="cd16841">
    <property type="entry name" value="RraA_family"/>
    <property type="match status" value="1"/>
</dbReference>
<dbReference type="InterPro" id="IPR005493">
    <property type="entry name" value="RraA/RraA-like"/>
</dbReference>
<dbReference type="GO" id="GO:0008948">
    <property type="term" value="F:oxaloacetate decarboxylase activity"/>
    <property type="evidence" value="ECO:0007669"/>
    <property type="project" value="UniProtKB-EC"/>
</dbReference>
<evidence type="ECO:0000256" key="4">
    <source>
        <dbReference type="ARBA" id="ARBA00011233"/>
    </source>
</evidence>
<evidence type="ECO:0000256" key="3">
    <source>
        <dbReference type="ARBA" id="ARBA00008621"/>
    </source>
</evidence>
<evidence type="ECO:0000256" key="1">
    <source>
        <dbReference type="ARBA" id="ARBA00001342"/>
    </source>
</evidence>
<dbReference type="SUPFAM" id="SSF89562">
    <property type="entry name" value="RraA-like"/>
    <property type="match status" value="1"/>
</dbReference>
<dbReference type="AlphaFoldDB" id="A0A7Y9WYG6"/>
<feature type="binding site" evidence="13">
    <location>
        <begin position="93"/>
        <end position="96"/>
    </location>
    <ligand>
        <name>substrate</name>
    </ligand>
</feature>
<keyword evidence="13" id="KW-0479">Metal-binding</keyword>
<dbReference type="GO" id="GO:0046872">
    <property type="term" value="F:metal ion binding"/>
    <property type="evidence" value="ECO:0007669"/>
    <property type="project" value="UniProtKB-KW"/>
</dbReference>
<evidence type="ECO:0000256" key="12">
    <source>
        <dbReference type="ARBA" id="ARBA00047973"/>
    </source>
</evidence>
<evidence type="ECO:0000256" key="10">
    <source>
        <dbReference type="ARBA" id="ARBA00030169"/>
    </source>
</evidence>
<dbReference type="PANTHER" id="PTHR33254:SF4">
    <property type="entry name" value="4-HYDROXY-4-METHYL-2-OXOGLUTARATE ALDOLASE 3-RELATED"/>
    <property type="match status" value="1"/>
</dbReference>
<reference evidence="14 15" key="1">
    <citation type="submission" date="2020-07" db="EMBL/GenBank/DDBJ databases">
        <title>Sequencing the genomes of 1000 actinobacteria strains.</title>
        <authorList>
            <person name="Klenk H.-P."/>
        </authorList>
    </citation>
    <scope>NUCLEOTIDE SEQUENCE [LARGE SCALE GENOMIC DNA]</scope>
    <source>
        <strain evidence="14 15">DSM 45876</strain>
    </source>
</reference>
<name>A0A7Y9WYG6_9ACTN</name>
<keyword evidence="15" id="KW-1185">Reference proteome</keyword>
<dbReference type="Pfam" id="PF03737">
    <property type="entry name" value="RraA-like"/>
    <property type="match status" value="1"/>
</dbReference>
<proteinExistence type="inferred from homology"/>
<accession>A0A7Y9WYG6</accession>
<dbReference type="Gene3D" id="3.50.30.40">
    <property type="entry name" value="Ribonuclease E inhibitor RraA/RraA-like"/>
    <property type="match status" value="1"/>
</dbReference>
<comment type="cofactor">
    <cofactor evidence="2">
        <name>a divalent metal cation</name>
        <dbReference type="ChEBI" id="CHEBI:60240"/>
    </cofactor>
</comment>
<protein>
    <recommendedName>
        <fullName evidence="7">Putative 4-hydroxy-4-methyl-2-oxoglutarate aldolase</fullName>
        <ecNumber evidence="6">4.1.1.112</ecNumber>
        <ecNumber evidence="5">4.1.3.17</ecNumber>
    </recommendedName>
    <alternativeName>
        <fullName evidence="11">Oxaloacetate decarboxylase</fullName>
    </alternativeName>
    <alternativeName>
        <fullName evidence="9">Regulator of ribonuclease activity homolog</fullName>
    </alternativeName>
    <alternativeName>
        <fullName evidence="10">RraA-like protein</fullName>
    </alternativeName>
</protein>
<dbReference type="EC" id="4.1.1.112" evidence="6"/>
<dbReference type="NCBIfam" id="NF006731">
    <property type="entry name" value="PRK09262.1"/>
    <property type="match status" value="1"/>
</dbReference>
<evidence type="ECO:0000256" key="9">
    <source>
        <dbReference type="ARBA" id="ARBA00029596"/>
    </source>
</evidence>
<dbReference type="PANTHER" id="PTHR33254">
    <property type="entry name" value="4-HYDROXY-4-METHYL-2-OXOGLUTARATE ALDOLASE 3-RELATED"/>
    <property type="match status" value="1"/>
</dbReference>
<evidence type="ECO:0000256" key="7">
    <source>
        <dbReference type="ARBA" id="ARBA00016549"/>
    </source>
</evidence>
<evidence type="ECO:0000256" key="13">
    <source>
        <dbReference type="PIRSR" id="PIRSR605493-1"/>
    </source>
</evidence>
<comment type="catalytic activity">
    <reaction evidence="1">
        <text>4-hydroxy-4-methyl-2-oxoglutarate = 2 pyruvate</text>
        <dbReference type="Rhea" id="RHEA:22748"/>
        <dbReference type="ChEBI" id="CHEBI:15361"/>
        <dbReference type="ChEBI" id="CHEBI:58276"/>
        <dbReference type="EC" id="4.1.3.17"/>
    </reaction>
</comment>
<dbReference type="EC" id="4.1.3.17" evidence="5"/>
<keyword evidence="13" id="KW-0460">Magnesium</keyword>
<dbReference type="EMBL" id="JACCHK010000001">
    <property type="protein sequence ID" value="NYH41809.1"/>
    <property type="molecule type" value="Genomic_DNA"/>
</dbReference>
<comment type="caution">
    <text evidence="14">The sequence shown here is derived from an EMBL/GenBank/DDBJ whole genome shotgun (WGS) entry which is preliminary data.</text>
</comment>
<feature type="binding site" evidence="13">
    <location>
        <position position="115"/>
    </location>
    <ligand>
        <name>substrate</name>
    </ligand>
</feature>
<evidence type="ECO:0000256" key="6">
    <source>
        <dbReference type="ARBA" id="ARBA00012947"/>
    </source>
</evidence>
<keyword evidence="14" id="KW-0456">Lyase</keyword>